<reference evidence="6" key="1">
    <citation type="submission" date="2013-04" db="EMBL/GenBank/DDBJ databases">
        <authorList>
            <person name="Qu J."/>
            <person name="Murali S.C."/>
            <person name="Bandaranaike D."/>
            <person name="Bellair M."/>
            <person name="Blankenburg K."/>
            <person name="Chao H."/>
            <person name="Dinh H."/>
            <person name="Doddapaneni H."/>
            <person name="Downs B."/>
            <person name="Dugan-Rocha S."/>
            <person name="Elkadiri S."/>
            <person name="Gnanaolivu R.D."/>
            <person name="Hernandez B."/>
            <person name="Javaid M."/>
            <person name="Jayaseelan J.C."/>
            <person name="Lee S."/>
            <person name="Li M."/>
            <person name="Ming W."/>
            <person name="Munidasa M."/>
            <person name="Muniz J."/>
            <person name="Nguyen L."/>
            <person name="Ongeri F."/>
            <person name="Osuji N."/>
            <person name="Pu L.-L."/>
            <person name="Puazo M."/>
            <person name="Qu C."/>
            <person name="Quiroz J."/>
            <person name="Raj R."/>
            <person name="Weissenberger G."/>
            <person name="Xin Y."/>
            <person name="Zou X."/>
            <person name="Han Y."/>
            <person name="Richards S."/>
            <person name="Worley K."/>
            <person name="Muzny D."/>
            <person name="Gibbs R."/>
        </authorList>
    </citation>
    <scope>NUCLEOTIDE SEQUENCE</scope>
    <source>
        <strain evidence="6">Sampled in the wild</strain>
    </source>
</reference>
<keyword evidence="7" id="KW-1185">Reference proteome</keyword>
<dbReference type="Proteomes" id="UP000792457">
    <property type="component" value="Unassembled WGS sequence"/>
</dbReference>
<dbReference type="GO" id="GO:0016020">
    <property type="term" value="C:membrane"/>
    <property type="evidence" value="ECO:0007669"/>
    <property type="project" value="UniProtKB-SubCell"/>
</dbReference>
<evidence type="ECO:0000259" key="5">
    <source>
        <dbReference type="Pfam" id="PF01094"/>
    </source>
</evidence>
<feature type="domain" description="Receptor ligand binding region" evidence="5">
    <location>
        <begin position="17"/>
        <end position="75"/>
    </location>
</feature>
<proteinExistence type="predicted"/>
<evidence type="ECO:0000256" key="3">
    <source>
        <dbReference type="ARBA" id="ARBA00022989"/>
    </source>
</evidence>
<dbReference type="Pfam" id="PF01094">
    <property type="entry name" value="ANF_receptor"/>
    <property type="match status" value="1"/>
</dbReference>
<dbReference type="OrthoDB" id="5984008at2759"/>
<accession>A0A8K0KHZ5</accession>
<keyword evidence="2" id="KW-0812">Transmembrane</keyword>
<dbReference type="InterPro" id="IPR001828">
    <property type="entry name" value="ANF_lig-bd_rcpt"/>
</dbReference>
<comment type="subcellular location">
    <subcellularLocation>
        <location evidence="1">Membrane</location>
    </subcellularLocation>
</comment>
<keyword evidence="4" id="KW-0472">Membrane</keyword>
<keyword evidence="3" id="KW-1133">Transmembrane helix</keyword>
<dbReference type="Gene3D" id="3.40.50.2300">
    <property type="match status" value="2"/>
</dbReference>
<evidence type="ECO:0000256" key="4">
    <source>
        <dbReference type="ARBA" id="ARBA00023136"/>
    </source>
</evidence>
<evidence type="ECO:0000313" key="7">
    <source>
        <dbReference type="Proteomes" id="UP000792457"/>
    </source>
</evidence>
<organism evidence="6 7">
    <name type="scientific">Ladona fulva</name>
    <name type="common">Scarce chaser dragonfly</name>
    <name type="synonym">Libellula fulva</name>
    <dbReference type="NCBI Taxonomy" id="123851"/>
    <lineage>
        <taxon>Eukaryota</taxon>
        <taxon>Metazoa</taxon>
        <taxon>Ecdysozoa</taxon>
        <taxon>Arthropoda</taxon>
        <taxon>Hexapoda</taxon>
        <taxon>Insecta</taxon>
        <taxon>Pterygota</taxon>
        <taxon>Palaeoptera</taxon>
        <taxon>Odonata</taxon>
        <taxon>Epiprocta</taxon>
        <taxon>Anisoptera</taxon>
        <taxon>Libelluloidea</taxon>
        <taxon>Libellulidae</taxon>
        <taxon>Ladona</taxon>
    </lineage>
</organism>
<reference evidence="6" key="2">
    <citation type="submission" date="2017-10" db="EMBL/GenBank/DDBJ databases">
        <title>Ladona fulva Genome sequencing and assembly.</title>
        <authorList>
            <person name="Murali S."/>
            <person name="Richards S."/>
            <person name="Bandaranaike D."/>
            <person name="Bellair M."/>
            <person name="Blankenburg K."/>
            <person name="Chao H."/>
            <person name="Dinh H."/>
            <person name="Doddapaneni H."/>
            <person name="Dugan-Rocha S."/>
            <person name="Elkadiri S."/>
            <person name="Gnanaolivu R."/>
            <person name="Hernandez B."/>
            <person name="Skinner E."/>
            <person name="Javaid M."/>
            <person name="Lee S."/>
            <person name="Li M."/>
            <person name="Ming W."/>
            <person name="Munidasa M."/>
            <person name="Muniz J."/>
            <person name="Nguyen L."/>
            <person name="Hughes D."/>
            <person name="Osuji N."/>
            <person name="Pu L.-L."/>
            <person name="Puazo M."/>
            <person name="Qu C."/>
            <person name="Quiroz J."/>
            <person name="Raj R."/>
            <person name="Weissenberger G."/>
            <person name="Xin Y."/>
            <person name="Zou X."/>
            <person name="Han Y."/>
            <person name="Worley K."/>
            <person name="Muzny D."/>
            <person name="Gibbs R."/>
        </authorList>
    </citation>
    <scope>NUCLEOTIDE SEQUENCE</scope>
    <source>
        <strain evidence="6">Sampled in the wild</strain>
    </source>
</reference>
<sequence>MCCHLQKCSDHQASLIPTFARTEPPKTQVTKSIIALMKYYNWKVFSVLAEEPWEAVAKSLVQEADGQNMTVKHERIVGRDYLSCCSTQKPCCHSGFWYKIIQETKNLTRSKCQISIRSW</sequence>
<dbReference type="EMBL" id="KZ308904">
    <property type="protein sequence ID" value="KAG8235367.1"/>
    <property type="molecule type" value="Genomic_DNA"/>
</dbReference>
<protein>
    <recommendedName>
        <fullName evidence="5">Receptor ligand binding region domain-containing protein</fullName>
    </recommendedName>
</protein>
<dbReference type="AlphaFoldDB" id="A0A8K0KHZ5"/>
<dbReference type="SUPFAM" id="SSF53822">
    <property type="entry name" value="Periplasmic binding protein-like I"/>
    <property type="match status" value="1"/>
</dbReference>
<dbReference type="InterPro" id="IPR028082">
    <property type="entry name" value="Peripla_BP_I"/>
</dbReference>
<evidence type="ECO:0000313" key="6">
    <source>
        <dbReference type="EMBL" id="KAG8235367.1"/>
    </source>
</evidence>
<name>A0A8K0KHZ5_LADFU</name>
<evidence type="ECO:0000256" key="2">
    <source>
        <dbReference type="ARBA" id="ARBA00022692"/>
    </source>
</evidence>
<gene>
    <name evidence="6" type="ORF">J437_LFUL012578</name>
</gene>
<comment type="caution">
    <text evidence="6">The sequence shown here is derived from an EMBL/GenBank/DDBJ whole genome shotgun (WGS) entry which is preliminary data.</text>
</comment>
<evidence type="ECO:0000256" key="1">
    <source>
        <dbReference type="ARBA" id="ARBA00004370"/>
    </source>
</evidence>